<comment type="caution">
    <text evidence="3">The sequence shown here is derived from an EMBL/GenBank/DDBJ whole genome shotgun (WGS) entry which is preliminary data.</text>
</comment>
<dbReference type="Gene3D" id="3.20.20.190">
    <property type="entry name" value="Phosphatidylinositol (PI) phosphodiesterase"/>
    <property type="match status" value="1"/>
</dbReference>
<proteinExistence type="predicted"/>
<keyword evidence="3" id="KW-0808">Transferase</keyword>
<dbReference type="InterPro" id="IPR024542">
    <property type="entry name" value="YkvP_N"/>
</dbReference>
<accession>A0ABV6KDF1</accession>
<dbReference type="EC" id="2.4.-.-" evidence="3"/>
<keyword evidence="4" id="KW-1185">Reference proteome</keyword>
<dbReference type="EMBL" id="JBHLUX010000017">
    <property type="protein sequence ID" value="MFC0470068.1"/>
    <property type="molecule type" value="Genomic_DNA"/>
</dbReference>
<dbReference type="SUPFAM" id="SSF53756">
    <property type="entry name" value="UDP-Glycosyltransferase/glycogen phosphorylase"/>
    <property type="match status" value="1"/>
</dbReference>
<dbReference type="InterPro" id="IPR017946">
    <property type="entry name" value="PLC-like_Pdiesterase_TIM-brl"/>
</dbReference>
<feature type="domain" description="Spore protein YkvP/CgeB glycosyl transferase-like" evidence="2">
    <location>
        <begin position="157"/>
        <end position="317"/>
    </location>
</feature>
<dbReference type="RefSeq" id="WP_335961339.1">
    <property type="nucleotide sequence ID" value="NZ_JAXBLX010000016.1"/>
</dbReference>
<evidence type="ECO:0000259" key="1">
    <source>
        <dbReference type="Pfam" id="PF12996"/>
    </source>
</evidence>
<dbReference type="InterPro" id="IPR055259">
    <property type="entry name" value="YkvP/CgeB_Glyco_trans-like"/>
</dbReference>
<feature type="domain" description="Spore protein YkvP N-terminal" evidence="1">
    <location>
        <begin position="19"/>
        <end position="105"/>
    </location>
</feature>
<reference evidence="3 4" key="1">
    <citation type="submission" date="2024-09" db="EMBL/GenBank/DDBJ databases">
        <authorList>
            <person name="Sun Q."/>
            <person name="Mori K."/>
        </authorList>
    </citation>
    <scope>NUCLEOTIDE SEQUENCE [LARGE SCALE GENOMIC DNA]</scope>
    <source>
        <strain evidence="3 4">NCAIM B.02610</strain>
    </source>
</reference>
<evidence type="ECO:0000313" key="4">
    <source>
        <dbReference type="Proteomes" id="UP001589838"/>
    </source>
</evidence>
<gene>
    <name evidence="3" type="ORF">ACFFHM_05915</name>
</gene>
<dbReference type="GO" id="GO:0016757">
    <property type="term" value="F:glycosyltransferase activity"/>
    <property type="evidence" value="ECO:0007669"/>
    <property type="project" value="UniProtKB-KW"/>
</dbReference>
<dbReference type="Pfam" id="PF13524">
    <property type="entry name" value="Glyco_trans_1_2"/>
    <property type="match status" value="1"/>
</dbReference>
<dbReference type="Proteomes" id="UP001589838">
    <property type="component" value="Unassembled WGS sequence"/>
</dbReference>
<sequence>MNILYIPSGYGQIYQSFDQSILKAFKELGHQVKCVPSSGEEALKNAVKFFQPDIALTLTGFKMAQTVLDWLKNQGIKLAVWMTEDPYYIDRTINLIPHYDYVFTIDTAALEVYKETGHKQVHFLPLGTDPDIYFPTSPIKDFESDICLVGYPYPNRTKMIQFLTENTNFSILVVGSQWTKKLTNLKQSSRLCVHSSWVPPTIAKNYYNSAIINLNTHRPYNLKQNKNKKNVINQCINNRTFDIASCGGFQLIEYKAGLPKHFINEEEIVSFNSNVDLLEKVTYYMSHYKERHKIAESAREKTINNHTFEHRMQEMLNIISNT</sequence>
<evidence type="ECO:0000313" key="3">
    <source>
        <dbReference type="EMBL" id="MFC0470068.1"/>
    </source>
</evidence>
<name>A0ABV6KDF1_9BACI</name>
<protein>
    <submittedName>
        <fullName evidence="3">Glycosyltransferase</fullName>
        <ecNumber evidence="3">2.4.-.-</ecNumber>
    </submittedName>
</protein>
<keyword evidence="3" id="KW-0328">Glycosyltransferase</keyword>
<organism evidence="3 4">
    <name type="scientific">Halalkalibacter kiskunsagensis</name>
    <dbReference type="NCBI Taxonomy" id="1548599"/>
    <lineage>
        <taxon>Bacteria</taxon>
        <taxon>Bacillati</taxon>
        <taxon>Bacillota</taxon>
        <taxon>Bacilli</taxon>
        <taxon>Bacillales</taxon>
        <taxon>Bacillaceae</taxon>
        <taxon>Halalkalibacter</taxon>
    </lineage>
</organism>
<dbReference type="Pfam" id="PF12996">
    <property type="entry name" value="DUF3880"/>
    <property type="match status" value="1"/>
</dbReference>
<evidence type="ECO:0000259" key="2">
    <source>
        <dbReference type="Pfam" id="PF13524"/>
    </source>
</evidence>